<dbReference type="AlphaFoldDB" id="A0A5C3DU95"/>
<feature type="compositionally biased region" description="Acidic residues" evidence="2">
    <location>
        <begin position="310"/>
        <end position="319"/>
    </location>
</feature>
<feature type="compositionally biased region" description="Low complexity" evidence="2">
    <location>
        <begin position="379"/>
        <end position="389"/>
    </location>
</feature>
<feature type="compositionally biased region" description="Polar residues" evidence="2">
    <location>
        <begin position="275"/>
        <end position="287"/>
    </location>
</feature>
<feature type="compositionally biased region" description="Polar residues" evidence="2">
    <location>
        <begin position="628"/>
        <end position="637"/>
    </location>
</feature>
<keyword evidence="1" id="KW-0175">Coiled coil</keyword>
<feature type="compositionally biased region" description="Polar residues" evidence="2">
    <location>
        <begin position="324"/>
        <end position="338"/>
    </location>
</feature>
<feature type="compositionally biased region" description="Basic and acidic residues" evidence="2">
    <location>
        <begin position="448"/>
        <end position="462"/>
    </location>
</feature>
<reference evidence="3 4" key="1">
    <citation type="submission" date="2018-03" db="EMBL/GenBank/DDBJ databases">
        <authorList>
            <person name="Guldener U."/>
        </authorList>
    </citation>
    <scope>NUCLEOTIDE SEQUENCE [LARGE SCALE GENOMIC DNA]</scope>
    <source>
        <strain evidence="3 4">NBRC100155</strain>
    </source>
</reference>
<dbReference type="EMBL" id="OOIN01000002">
    <property type="protein sequence ID" value="SPO20791.1"/>
    <property type="molecule type" value="Genomic_DNA"/>
</dbReference>
<feature type="compositionally biased region" description="Basic and acidic residues" evidence="2">
    <location>
        <begin position="597"/>
        <end position="627"/>
    </location>
</feature>
<feature type="compositionally biased region" description="Low complexity" evidence="2">
    <location>
        <begin position="194"/>
        <end position="216"/>
    </location>
</feature>
<feature type="region of interest" description="Disordered" evidence="2">
    <location>
        <begin position="908"/>
        <end position="1010"/>
    </location>
</feature>
<feature type="compositionally biased region" description="Basic and acidic residues" evidence="2">
    <location>
        <begin position="685"/>
        <end position="706"/>
    </location>
</feature>
<organism evidence="3 4">
    <name type="scientific">Ustilago trichophora</name>
    <dbReference type="NCBI Taxonomy" id="86804"/>
    <lineage>
        <taxon>Eukaryota</taxon>
        <taxon>Fungi</taxon>
        <taxon>Dikarya</taxon>
        <taxon>Basidiomycota</taxon>
        <taxon>Ustilaginomycotina</taxon>
        <taxon>Ustilaginomycetes</taxon>
        <taxon>Ustilaginales</taxon>
        <taxon>Ustilaginaceae</taxon>
        <taxon>Ustilago</taxon>
    </lineage>
</organism>
<evidence type="ECO:0000313" key="4">
    <source>
        <dbReference type="Proteomes" id="UP000324022"/>
    </source>
</evidence>
<feature type="compositionally biased region" description="Basic and acidic residues" evidence="2">
    <location>
        <begin position="368"/>
        <end position="378"/>
    </location>
</feature>
<feature type="compositionally biased region" description="Basic and acidic residues" evidence="2">
    <location>
        <begin position="745"/>
        <end position="797"/>
    </location>
</feature>
<feature type="compositionally biased region" description="Polar residues" evidence="2">
    <location>
        <begin position="984"/>
        <end position="995"/>
    </location>
</feature>
<dbReference type="Proteomes" id="UP000324022">
    <property type="component" value="Unassembled WGS sequence"/>
</dbReference>
<evidence type="ECO:0000256" key="2">
    <source>
        <dbReference type="SAM" id="MobiDB-lite"/>
    </source>
</evidence>
<proteinExistence type="predicted"/>
<protein>
    <submittedName>
        <fullName evidence="3">Uncharacterized protein</fullName>
    </submittedName>
</protein>
<accession>A0A5C3DU95</accession>
<feature type="compositionally biased region" description="Low complexity" evidence="2">
    <location>
        <begin position="505"/>
        <end position="515"/>
    </location>
</feature>
<feature type="compositionally biased region" description="Low complexity" evidence="2">
    <location>
        <begin position="723"/>
        <end position="733"/>
    </location>
</feature>
<dbReference type="OrthoDB" id="2555595at2759"/>
<feature type="compositionally biased region" description="Basic and acidic residues" evidence="2">
    <location>
        <begin position="151"/>
        <end position="165"/>
    </location>
</feature>
<feature type="region of interest" description="Disordered" evidence="2">
    <location>
        <begin position="92"/>
        <end position="120"/>
    </location>
</feature>
<evidence type="ECO:0000313" key="3">
    <source>
        <dbReference type="EMBL" id="SPO20791.1"/>
    </source>
</evidence>
<feature type="coiled-coil region" evidence="1">
    <location>
        <begin position="857"/>
        <end position="884"/>
    </location>
</feature>
<feature type="region of interest" description="Disordered" evidence="2">
    <location>
        <begin position="1"/>
        <end position="35"/>
    </location>
</feature>
<name>A0A5C3DU95_9BASI</name>
<feature type="compositionally biased region" description="Basic and acidic residues" evidence="2">
    <location>
        <begin position="961"/>
        <end position="983"/>
    </location>
</feature>
<gene>
    <name evidence="3" type="ORF">UTRI_00268</name>
</gene>
<feature type="region of interest" description="Disordered" evidence="2">
    <location>
        <begin position="141"/>
        <end position="833"/>
    </location>
</feature>
<sequence length="1081" mass="116939">MSLRPDSVYRVDLRGPPASRQPGSEDDHHSGSPPKVLQIRLTEQALQQLANACTSSHGDTPRIRIDVDSADPLLVIGDTSFPLHAPLPAAASSQSRTAATGSDAASTSTAPHELYQLSKDESTLHRVGTITTKLSVKPDRDVSAVAQRLKQQKEEQEQRKEERRKALMQGASSQLSASSSSSRSGINKTLASVRATSGSPSLASSPLSRSSSLNKLSSRREPSLLHSASLSRGVSREPSPGARGSSPAVAHARLQGASYDTRSNARRADRAITDSPKTSAIAQSRSSSRLHEPDHASNSRVVASRTAAAAEEEGQVSDDDQPKRNAQLSSPASGTSELANGAKKSAKLTTRQRLAKATKAGSRLLAASERRATPEKRTAPSASHASPPSKLATSNLHSIAESSKPAHNLATDEPNTAASRSPPKAKARESATSAPLRKATADTQDDNLENRSRRTIETERGRRLSPTPASSARRIKDEAATLPRRPSESSRPQSVVEPKRDVSIATTSSRASAASVEKDSVGTMARKEVPKADDREPRKSTVKVELSGNRPRASSRTESTVPVHVVTMRKARPSDANGSAVAKAPRAEASASSRIPRRSDAEASERDRAARADTISRPERSAERDTRTSSSSPTKQAAATRKSDDGPADSVQRKRRRTNDVVPSDHPVDPHERRRSISPGPNTPRSDESPARRREPSRDGSTRRVEPASPRDSQSSRGSIPVSASMPSFASSSTRLQPVPEDSDREARRPRAVEYHDRRRDRSYDDTHYDEFPSRDRPEHSHRDSDDGRRGRREPEGARSSSRSVTTSSCSAQVSSTSTDRPIKGVGPGATHWSEPWLDVRSKSDWHRLAQRFAKAQEEYLISRKRLEAESERLDRELEMVSMEEQDTTRAQPLNGGVEVPAEQSLLFSPHKLSPSKGDQPDVVMCDLEAETAINTSINSRTGSTVKSKPAEDGDDSPEEGEMRSSDDEEGRADTGDNRRSESIQRSPGTTSSIDSAILASRRSESPDNIAWRTTTSATIPTQATSMRSLAATGQDAADRPLSYTDLANRVQQLGELHESLSRMHRVLVQFKAKGHVAATK</sequence>
<feature type="compositionally biased region" description="Low complexity" evidence="2">
    <location>
        <begin position="172"/>
        <end position="184"/>
    </location>
</feature>
<feature type="compositionally biased region" description="Polar residues" evidence="2">
    <location>
        <begin position="933"/>
        <end position="947"/>
    </location>
</feature>
<feature type="compositionally biased region" description="Basic and acidic residues" evidence="2">
    <location>
        <begin position="516"/>
        <end position="539"/>
    </location>
</feature>
<keyword evidence="4" id="KW-1185">Reference proteome</keyword>
<feature type="compositionally biased region" description="Polar residues" evidence="2">
    <location>
        <begin position="391"/>
        <end position="401"/>
    </location>
</feature>
<evidence type="ECO:0000256" key="1">
    <source>
        <dbReference type="SAM" id="Coils"/>
    </source>
</evidence>
<feature type="compositionally biased region" description="Low complexity" evidence="2">
    <location>
        <begin position="798"/>
        <end position="819"/>
    </location>
</feature>
<feature type="compositionally biased region" description="Low complexity" evidence="2">
    <location>
        <begin position="92"/>
        <end position="110"/>
    </location>
</feature>